<reference evidence="1" key="1">
    <citation type="journal article" date="2020" name="G3 (Bethesda)">
        <title>High-Quality Assemblies for Three Invasive Social Wasps from the &lt;i&gt;Vespula&lt;/i&gt; Genus.</title>
        <authorList>
            <person name="Harrop T.W.R."/>
            <person name="Guhlin J."/>
            <person name="McLaughlin G.M."/>
            <person name="Permina E."/>
            <person name="Stockwell P."/>
            <person name="Gilligan J."/>
            <person name="Le Lec M.F."/>
            <person name="Gruber M.A.M."/>
            <person name="Quinn O."/>
            <person name="Lovegrove M."/>
            <person name="Duncan E.J."/>
            <person name="Remnant E.J."/>
            <person name="Van Eeckhoven J."/>
            <person name="Graham B."/>
            <person name="Knapp R.A."/>
            <person name="Langford K.W."/>
            <person name="Kronenberg Z."/>
            <person name="Press M.O."/>
            <person name="Eacker S.M."/>
            <person name="Wilson-Rankin E.E."/>
            <person name="Purcell J."/>
            <person name="Lester P.J."/>
            <person name="Dearden P.K."/>
        </authorList>
    </citation>
    <scope>NUCLEOTIDE SEQUENCE</scope>
    <source>
        <strain evidence="1">Volc-1</strain>
    </source>
</reference>
<name>A0A834P4B0_VESPE</name>
<evidence type="ECO:0000313" key="1">
    <source>
        <dbReference type="EMBL" id="KAF7427522.1"/>
    </source>
</evidence>
<dbReference type="EMBL" id="JACSDY010000005">
    <property type="protein sequence ID" value="KAF7427522.1"/>
    <property type="molecule type" value="Genomic_DNA"/>
</dbReference>
<sequence length="51" mass="5727">MHHSLRDRGGAYLVSPSLRNWNSTLRPGLRALDVTVNKLPTISGKRGKRNE</sequence>
<protein>
    <submittedName>
        <fullName evidence="1">Uncharacterized protein</fullName>
    </submittedName>
</protein>
<evidence type="ECO:0000313" key="2">
    <source>
        <dbReference type="Proteomes" id="UP000600918"/>
    </source>
</evidence>
<comment type="caution">
    <text evidence="1">The sequence shown here is derived from an EMBL/GenBank/DDBJ whole genome shotgun (WGS) entry which is preliminary data.</text>
</comment>
<accession>A0A834P4B0</accession>
<proteinExistence type="predicted"/>
<organism evidence="1 2">
    <name type="scientific">Vespula pensylvanica</name>
    <name type="common">Western yellow jacket</name>
    <name type="synonym">Wasp</name>
    <dbReference type="NCBI Taxonomy" id="30213"/>
    <lineage>
        <taxon>Eukaryota</taxon>
        <taxon>Metazoa</taxon>
        <taxon>Ecdysozoa</taxon>
        <taxon>Arthropoda</taxon>
        <taxon>Hexapoda</taxon>
        <taxon>Insecta</taxon>
        <taxon>Pterygota</taxon>
        <taxon>Neoptera</taxon>
        <taxon>Endopterygota</taxon>
        <taxon>Hymenoptera</taxon>
        <taxon>Apocrita</taxon>
        <taxon>Aculeata</taxon>
        <taxon>Vespoidea</taxon>
        <taxon>Vespidae</taxon>
        <taxon>Vespinae</taxon>
        <taxon>Vespula</taxon>
    </lineage>
</organism>
<dbReference type="Proteomes" id="UP000600918">
    <property type="component" value="Unassembled WGS sequence"/>
</dbReference>
<dbReference type="AlphaFoldDB" id="A0A834P4B0"/>
<gene>
    <name evidence="1" type="ORF">H0235_007216</name>
</gene>
<keyword evidence="2" id="KW-1185">Reference proteome</keyword>